<keyword evidence="3" id="KW-1185">Reference proteome</keyword>
<accession>A0A3A5HJQ7</accession>
<keyword evidence="1" id="KW-0472">Membrane</keyword>
<dbReference type="PANTHER" id="PTHR37314">
    <property type="entry name" value="SLR0142 PROTEIN"/>
    <property type="match status" value="1"/>
</dbReference>
<feature type="transmembrane region" description="Helical" evidence="1">
    <location>
        <begin position="184"/>
        <end position="202"/>
    </location>
</feature>
<sequence>MMALTFSTGIVDAVGFLGLDRVFTGNMTGNVVILGMALAGAEGLPVLGPALALVFFLVGAAVGGRVLRGAVVPWSRRTNVLFGSVAGMVLAVGVLVLASDSHAVALLATTLLAAAMGVQAATARYIAVKDVTTVVVTSVLTGLAADSKLGSGSGSGTTRRIVVVAILLAGAAVGAALLQWHLAAGVIVAGVVIAAVTLVGWFHPASRITPAATAGATA</sequence>
<keyword evidence="1" id="KW-1133">Transmembrane helix</keyword>
<name>A0A3A5HJQ7_9ACTN</name>
<proteinExistence type="predicted"/>
<feature type="transmembrane region" description="Helical" evidence="1">
    <location>
        <begin position="161"/>
        <end position="178"/>
    </location>
</feature>
<evidence type="ECO:0000313" key="3">
    <source>
        <dbReference type="Proteomes" id="UP000276542"/>
    </source>
</evidence>
<evidence type="ECO:0000256" key="1">
    <source>
        <dbReference type="SAM" id="Phobius"/>
    </source>
</evidence>
<keyword evidence="1" id="KW-0812">Transmembrane</keyword>
<dbReference type="AlphaFoldDB" id="A0A3A5HJQ7"/>
<feature type="transmembrane region" description="Helical" evidence="1">
    <location>
        <begin position="46"/>
        <end position="67"/>
    </location>
</feature>
<gene>
    <name evidence="2" type="ORF">D4739_15585</name>
</gene>
<organism evidence="2 3">
    <name type="scientific">Nocardioides cavernaquae</name>
    <dbReference type="NCBI Taxonomy" id="2321396"/>
    <lineage>
        <taxon>Bacteria</taxon>
        <taxon>Bacillati</taxon>
        <taxon>Actinomycetota</taxon>
        <taxon>Actinomycetes</taxon>
        <taxon>Propionibacteriales</taxon>
        <taxon>Nocardioidaceae</taxon>
        <taxon>Nocardioides</taxon>
    </lineage>
</organism>
<dbReference type="EMBL" id="QYRP01000002">
    <property type="protein sequence ID" value="RJS47997.1"/>
    <property type="molecule type" value="Genomic_DNA"/>
</dbReference>
<reference evidence="3" key="1">
    <citation type="submission" date="2018-09" db="EMBL/GenBank/DDBJ databases">
        <authorList>
            <person name="Zhu H."/>
        </authorList>
    </citation>
    <scope>NUCLEOTIDE SEQUENCE [LARGE SCALE GENOMIC DNA]</scope>
    <source>
        <strain evidence="3">K1W22B-1</strain>
    </source>
</reference>
<comment type="caution">
    <text evidence="2">The sequence shown here is derived from an EMBL/GenBank/DDBJ whole genome shotgun (WGS) entry which is preliminary data.</text>
</comment>
<dbReference type="Pfam" id="PF06912">
    <property type="entry name" value="DUF1275"/>
    <property type="match status" value="1"/>
</dbReference>
<dbReference type="Proteomes" id="UP000276542">
    <property type="component" value="Unassembled WGS sequence"/>
</dbReference>
<feature type="transmembrane region" description="Helical" evidence="1">
    <location>
        <begin position="104"/>
        <end position="123"/>
    </location>
</feature>
<protein>
    <submittedName>
        <fullName evidence="2">DUF1275 domain-containing protein</fullName>
    </submittedName>
</protein>
<evidence type="ECO:0000313" key="2">
    <source>
        <dbReference type="EMBL" id="RJS47997.1"/>
    </source>
</evidence>
<dbReference type="PANTHER" id="PTHR37314:SF4">
    <property type="entry name" value="UPF0700 TRANSMEMBRANE PROTEIN YOAK"/>
    <property type="match status" value="1"/>
</dbReference>
<feature type="transmembrane region" description="Helical" evidence="1">
    <location>
        <begin position="79"/>
        <end position="98"/>
    </location>
</feature>
<dbReference type="InterPro" id="IPR010699">
    <property type="entry name" value="DUF1275"/>
</dbReference>
<dbReference type="OrthoDB" id="4272751at2"/>